<evidence type="ECO:0000313" key="1">
    <source>
        <dbReference type="EMBL" id="KAF7568964.1"/>
    </source>
</evidence>
<gene>
    <name evidence="1" type="ORF">PtrM4_113790</name>
</gene>
<dbReference type="Proteomes" id="UP000245464">
    <property type="component" value="Chromosome 6"/>
</dbReference>
<comment type="caution">
    <text evidence="1">The sequence shown here is derived from an EMBL/GenBank/DDBJ whole genome shotgun (WGS) entry which is preliminary data.</text>
</comment>
<evidence type="ECO:0000313" key="2">
    <source>
        <dbReference type="Proteomes" id="UP000245464"/>
    </source>
</evidence>
<accession>A0A317BGM8</accession>
<dbReference type="KEGG" id="ptrr:90956943"/>
<proteinExistence type="predicted"/>
<sequence>MSKEKRPAHEAFGTSQLVKRTKSDANLAGSSAVAVVNGSRANGALIQAVCHNQASFMSTIAEVAMR</sequence>
<reference evidence="1 2" key="1">
    <citation type="journal article" date="2018" name="BMC Genomics">
        <title>Comparative genomics of the wheat fungal pathogen Pyrenophora tritici-repentis reveals chromosomal variations and genome plasticity.</title>
        <authorList>
            <person name="Moolhuijzen P."/>
            <person name="See P.T."/>
            <person name="Hane J.K."/>
            <person name="Shi G."/>
            <person name="Liu Z."/>
            <person name="Oliver R.P."/>
            <person name="Moffat C.S."/>
        </authorList>
    </citation>
    <scope>NUCLEOTIDE SEQUENCE [LARGE SCALE GENOMIC DNA]</scope>
    <source>
        <strain evidence="1">M4</strain>
    </source>
</reference>
<dbReference type="GeneID" id="90956943"/>
<protein>
    <submittedName>
        <fullName evidence="1">Uncharacterized protein</fullName>
    </submittedName>
</protein>
<dbReference type="EMBL" id="NQIK02000006">
    <property type="protein sequence ID" value="KAF7568964.1"/>
    <property type="molecule type" value="Genomic_DNA"/>
</dbReference>
<name>A0A317BGM8_9PLEO</name>
<dbReference type="RefSeq" id="XP_065961287.1">
    <property type="nucleotide sequence ID" value="XM_066108102.1"/>
</dbReference>
<dbReference type="AlphaFoldDB" id="A0A317BGM8"/>
<organism evidence="1 2">
    <name type="scientific">Pyrenophora tritici-repentis</name>
    <dbReference type="NCBI Taxonomy" id="45151"/>
    <lineage>
        <taxon>Eukaryota</taxon>
        <taxon>Fungi</taxon>
        <taxon>Dikarya</taxon>
        <taxon>Ascomycota</taxon>
        <taxon>Pezizomycotina</taxon>
        <taxon>Dothideomycetes</taxon>
        <taxon>Pleosporomycetidae</taxon>
        <taxon>Pleosporales</taxon>
        <taxon>Pleosporineae</taxon>
        <taxon>Pleosporaceae</taxon>
        <taxon>Pyrenophora</taxon>
    </lineage>
</organism>